<keyword evidence="1" id="KW-0472">Membrane</keyword>
<sequence>MGGAPSGEPRPPDDRVVGWLWVVLAAVLLAVAAAGVNALAHGGLDSAAKWTFTSESLRFVFAAVGLVAFVVVVSGLLWLMNPTLAALNQTRARITVFGAMLVGAGLLGFVLIFRSGPAKPKLPGPSPSSSGPRISGSPDAPGLFGTPDWVGPALITIAIAAVLAGAALLLLNRMRRRDRLAAAPISPAVPPLAMAALAGRDAVLAGDMSPRAAIIRCFGAMENALASHQDASPRVSDTPGEVLRRGWQAGLIRREPADRLLELFAVARFSDHPMGEPDRTSAADALSEMLDDLQERAR</sequence>
<keyword evidence="4" id="KW-1185">Reference proteome</keyword>
<accession>A0ABN2HA96</accession>
<keyword evidence="1" id="KW-1133">Transmembrane helix</keyword>
<evidence type="ECO:0000256" key="1">
    <source>
        <dbReference type="SAM" id="Phobius"/>
    </source>
</evidence>
<feature type="transmembrane region" description="Helical" evidence="1">
    <location>
        <begin position="92"/>
        <end position="113"/>
    </location>
</feature>
<dbReference type="RefSeq" id="WP_163573126.1">
    <property type="nucleotide sequence ID" value="NZ_BAAANY010000012.1"/>
</dbReference>
<dbReference type="Proteomes" id="UP001500618">
    <property type="component" value="Unassembled WGS sequence"/>
</dbReference>
<evidence type="ECO:0000313" key="4">
    <source>
        <dbReference type="Proteomes" id="UP001500618"/>
    </source>
</evidence>
<dbReference type="Pfam" id="PF13559">
    <property type="entry name" value="DUF4129"/>
    <property type="match status" value="1"/>
</dbReference>
<protein>
    <recommendedName>
        <fullName evidence="2">Protein-glutamine gamma-glutamyltransferase-like C-terminal domain-containing protein</fullName>
    </recommendedName>
</protein>
<evidence type="ECO:0000313" key="3">
    <source>
        <dbReference type="EMBL" id="GAA1684519.1"/>
    </source>
</evidence>
<reference evidence="3 4" key="1">
    <citation type="journal article" date="2019" name="Int. J. Syst. Evol. Microbiol.">
        <title>The Global Catalogue of Microorganisms (GCM) 10K type strain sequencing project: providing services to taxonomists for standard genome sequencing and annotation.</title>
        <authorList>
            <consortium name="The Broad Institute Genomics Platform"/>
            <consortium name="The Broad Institute Genome Sequencing Center for Infectious Disease"/>
            <person name="Wu L."/>
            <person name="Ma J."/>
        </authorList>
    </citation>
    <scope>NUCLEOTIDE SEQUENCE [LARGE SCALE GENOMIC DNA]</scope>
    <source>
        <strain evidence="3 4">JCM 14718</strain>
    </source>
</reference>
<gene>
    <name evidence="3" type="ORF">GCM10009765_37380</name>
</gene>
<proteinExistence type="predicted"/>
<feature type="domain" description="Protein-glutamine gamma-glutamyltransferase-like C-terminal" evidence="2">
    <location>
        <begin position="217"/>
        <end position="286"/>
    </location>
</feature>
<evidence type="ECO:0000259" key="2">
    <source>
        <dbReference type="Pfam" id="PF13559"/>
    </source>
</evidence>
<organism evidence="3 4">
    <name type="scientific">Fodinicola feengrottensis</name>
    <dbReference type="NCBI Taxonomy" id="435914"/>
    <lineage>
        <taxon>Bacteria</taxon>
        <taxon>Bacillati</taxon>
        <taxon>Actinomycetota</taxon>
        <taxon>Actinomycetes</taxon>
        <taxon>Mycobacteriales</taxon>
        <taxon>Fodinicola</taxon>
    </lineage>
</organism>
<dbReference type="EMBL" id="BAAANY010000012">
    <property type="protein sequence ID" value="GAA1684519.1"/>
    <property type="molecule type" value="Genomic_DNA"/>
</dbReference>
<comment type="caution">
    <text evidence="3">The sequence shown here is derived from an EMBL/GenBank/DDBJ whole genome shotgun (WGS) entry which is preliminary data.</text>
</comment>
<feature type="transmembrane region" description="Helical" evidence="1">
    <location>
        <begin position="149"/>
        <end position="171"/>
    </location>
</feature>
<keyword evidence="1" id="KW-0812">Transmembrane</keyword>
<dbReference type="InterPro" id="IPR025403">
    <property type="entry name" value="TgpA-like_C"/>
</dbReference>
<feature type="transmembrane region" description="Helical" evidence="1">
    <location>
        <begin position="16"/>
        <end position="39"/>
    </location>
</feature>
<name>A0ABN2HA96_9ACTN</name>
<feature type="transmembrane region" description="Helical" evidence="1">
    <location>
        <begin position="59"/>
        <end position="80"/>
    </location>
</feature>